<feature type="compositionally biased region" description="Basic residues" evidence="4">
    <location>
        <begin position="171"/>
        <end position="191"/>
    </location>
</feature>
<dbReference type="Proteomes" id="UP001148838">
    <property type="component" value="Unassembled WGS sequence"/>
</dbReference>
<comment type="caution">
    <text evidence="7">The sequence shown here is derived from an EMBL/GenBank/DDBJ whole genome shotgun (WGS) entry which is preliminary data.</text>
</comment>
<dbReference type="PROSITE" id="PS51450">
    <property type="entry name" value="LRR"/>
    <property type="match status" value="5"/>
</dbReference>
<name>A0ABQ8TD34_PERAM</name>
<feature type="region of interest" description="Disordered" evidence="4">
    <location>
        <begin position="116"/>
        <end position="263"/>
    </location>
</feature>
<organism evidence="7 8">
    <name type="scientific">Periplaneta americana</name>
    <name type="common">American cockroach</name>
    <name type="synonym">Blatta americana</name>
    <dbReference type="NCBI Taxonomy" id="6978"/>
    <lineage>
        <taxon>Eukaryota</taxon>
        <taxon>Metazoa</taxon>
        <taxon>Ecdysozoa</taxon>
        <taxon>Arthropoda</taxon>
        <taxon>Hexapoda</taxon>
        <taxon>Insecta</taxon>
        <taxon>Pterygota</taxon>
        <taxon>Neoptera</taxon>
        <taxon>Polyneoptera</taxon>
        <taxon>Dictyoptera</taxon>
        <taxon>Blattodea</taxon>
        <taxon>Blattoidea</taxon>
        <taxon>Blattidae</taxon>
        <taxon>Blattinae</taxon>
        <taxon>Periplaneta</taxon>
    </lineage>
</organism>
<dbReference type="Gene3D" id="3.80.10.10">
    <property type="entry name" value="Ribonuclease Inhibitor"/>
    <property type="match status" value="5"/>
</dbReference>
<dbReference type="Pfam" id="PF00560">
    <property type="entry name" value="LRR_1"/>
    <property type="match status" value="1"/>
</dbReference>
<sequence>MKTDYCTCVPQMLLLLLVPTLVLSGYVPPGPLYRCPDKPLLLYPCECVSGSDVGLNVLCENSNLASLSVGLANLASLDAPVERLVLSKCHFRFLRPVCQIQRCSVCRSAVRQPAVPAARARAGDPRHAAAAGGGAQLPGGEPHAAGAAPAAHRAAGVPRARSARARQPQHAAHRGARLQRPAGRRLQRGAARHPPGAPAPHPRPAGGAAARRLPAPPQAQDAGSPWQRPGGAAAQPVPRAAGHRGAGPVAQQPEPRGLVAPRGPQQDVLVQPVAQRHRRAHQSVVKNLKVRIYKTVILPVVLYGCETWTLTLREEHRLRVFENKVLRKIFGAKRDEVTGEWRKLHNTELHALYSSPDIIRDIKSRRLRWAGHVARMGESRNAYRVLVGRPLWRPRRRWEDDIKIDLKEVGYDAKDWINLVQNRDRWRAYGDVRPQHSSAGAAHVPQPAEAPGLQLVPWHAVHPTPLLQRQPDHRRGQRHVRLRDSCGHHRPGQEPHQEDRLPDVPPAATRGVSARVLMLQLIDVSENQVTEVQKLSFKDLYLVRINLSHNAIERIESGAFENCANITLLDLSHNNISSIPRTAFDSTTYALELTLTHNLLTDLSQVPLHNMTGLKILNVSHNLIEKVPRNTFPKLYELHTVDLSHNRIRDIWNSVFQSLFSLRFLNLSHNALAAVKGSTFGALHTLLELDLSHNVLGDVNRAALARCASLRSLTLRNNSLSRVFQLPISLSHLDLSHNSIASIPPLETWPTMNSLLSLDLSHNALGDSLERGAFANLLTLQRLNLEANNMTTVPWESLAELSTLQFLNMQHNGLSKLERGAFGRLPVVFDLNLAHNRISNVTTRAFEGLLQLLTLNLTANNLTSIPNGAFQGLVSLRTLDLSHNRLEKLDNKTHGLLDDCLSLERVNLSHNKISFVTRHTFPSSPWVPYRLREVDLSYNVMPVLTYDITIGTQRVEVLNVSHNLLNEIRNNVLGNLTAVRVLDLSHNELTQLPASVFRPPRNLSALFLQHNLLGALPLEQLAKARLRVLDVRDNRLPRWHHALMPLVENGTRVRYGGNPVTCDCEGRPLHQWLASQVAPDPEWGALICSAPPFLQGQALASVPEDRLTCDKAQRSPQFEINPDVKFREIQRTGSGVAVTWFVSTRSDVADFRLVVREGQAVVLERDLPYSARSAAIAKLPAGPHLELCLLTRDSVGNVRRWRANQCAMLTPGAGGAYYTPGSSAAPLATPLCLLLLVVTLL</sequence>
<feature type="compositionally biased region" description="Low complexity" evidence="4">
    <location>
        <begin position="204"/>
        <end position="213"/>
    </location>
</feature>
<dbReference type="InterPro" id="IPR000483">
    <property type="entry name" value="Cys-rich_flank_reg_C"/>
</dbReference>
<gene>
    <name evidence="7" type="ORF">ANN_05638</name>
</gene>
<feature type="compositionally biased region" description="Low complexity" evidence="4">
    <location>
        <begin position="138"/>
        <end position="170"/>
    </location>
</feature>
<dbReference type="InterPro" id="IPR003591">
    <property type="entry name" value="Leu-rich_rpt_typical-subtyp"/>
</dbReference>
<feature type="chain" id="PRO_5047363104" description="LRRCT domain-containing protein" evidence="5">
    <location>
        <begin position="25"/>
        <end position="1241"/>
    </location>
</feature>
<protein>
    <recommendedName>
        <fullName evidence="6">LRRCT domain-containing protein</fullName>
    </recommendedName>
</protein>
<evidence type="ECO:0000313" key="7">
    <source>
        <dbReference type="EMBL" id="KAJ4443851.1"/>
    </source>
</evidence>
<keyword evidence="1" id="KW-0433">Leucine-rich repeat</keyword>
<evidence type="ECO:0000256" key="1">
    <source>
        <dbReference type="ARBA" id="ARBA00022614"/>
    </source>
</evidence>
<feature type="region of interest" description="Disordered" evidence="4">
    <location>
        <begin position="483"/>
        <end position="505"/>
    </location>
</feature>
<dbReference type="PANTHER" id="PTHR24369:SF213">
    <property type="entry name" value="INSULIN LIKE GROWTH FACTOR BINDING PROTEIN ACID LABILE SUBUNIT"/>
    <property type="match status" value="1"/>
</dbReference>
<keyword evidence="3" id="KW-0677">Repeat</keyword>
<dbReference type="SUPFAM" id="SSF52058">
    <property type="entry name" value="L domain-like"/>
    <property type="match status" value="2"/>
</dbReference>
<evidence type="ECO:0000256" key="4">
    <source>
        <dbReference type="SAM" id="MobiDB-lite"/>
    </source>
</evidence>
<dbReference type="InterPro" id="IPR001611">
    <property type="entry name" value="Leu-rich_rpt"/>
</dbReference>
<keyword evidence="8" id="KW-1185">Reference proteome</keyword>
<feature type="domain" description="LRRCT" evidence="6">
    <location>
        <begin position="1058"/>
        <end position="1110"/>
    </location>
</feature>
<dbReference type="SMART" id="SM00082">
    <property type="entry name" value="LRRCT"/>
    <property type="match status" value="1"/>
</dbReference>
<feature type="signal peptide" evidence="5">
    <location>
        <begin position="1"/>
        <end position="24"/>
    </location>
</feature>
<dbReference type="Pfam" id="PF13855">
    <property type="entry name" value="LRR_8"/>
    <property type="match status" value="5"/>
</dbReference>
<feature type="compositionally biased region" description="Basic and acidic residues" evidence="4">
    <location>
        <begin position="483"/>
        <end position="502"/>
    </location>
</feature>
<evidence type="ECO:0000259" key="6">
    <source>
        <dbReference type="SMART" id="SM00082"/>
    </source>
</evidence>
<keyword evidence="2 5" id="KW-0732">Signal</keyword>
<dbReference type="InterPro" id="IPR032675">
    <property type="entry name" value="LRR_dom_sf"/>
</dbReference>
<dbReference type="InterPro" id="IPR050541">
    <property type="entry name" value="LRR_TM_domain-containing"/>
</dbReference>
<evidence type="ECO:0000256" key="5">
    <source>
        <dbReference type="SAM" id="SignalP"/>
    </source>
</evidence>
<dbReference type="EMBL" id="JAJSOF020000013">
    <property type="protein sequence ID" value="KAJ4443851.1"/>
    <property type="molecule type" value="Genomic_DNA"/>
</dbReference>
<dbReference type="PRINTS" id="PR00019">
    <property type="entry name" value="LEURICHRPT"/>
</dbReference>
<evidence type="ECO:0000313" key="8">
    <source>
        <dbReference type="Proteomes" id="UP001148838"/>
    </source>
</evidence>
<dbReference type="SMART" id="SM00365">
    <property type="entry name" value="LRR_SD22"/>
    <property type="match status" value="4"/>
</dbReference>
<evidence type="ECO:0000256" key="2">
    <source>
        <dbReference type="ARBA" id="ARBA00022729"/>
    </source>
</evidence>
<dbReference type="SMART" id="SM00369">
    <property type="entry name" value="LRR_TYP"/>
    <property type="match status" value="17"/>
</dbReference>
<dbReference type="PANTHER" id="PTHR24369">
    <property type="entry name" value="ANTIGEN BSP, PUTATIVE-RELATED"/>
    <property type="match status" value="1"/>
</dbReference>
<evidence type="ECO:0000256" key="3">
    <source>
        <dbReference type="ARBA" id="ARBA00022737"/>
    </source>
</evidence>
<proteinExistence type="predicted"/>
<accession>A0ABQ8TD34</accession>
<reference evidence="7 8" key="1">
    <citation type="journal article" date="2022" name="Allergy">
        <title>Genome assembly and annotation of Periplaneta americana reveal a comprehensive cockroach allergen profile.</title>
        <authorList>
            <person name="Wang L."/>
            <person name="Xiong Q."/>
            <person name="Saelim N."/>
            <person name="Wang L."/>
            <person name="Nong W."/>
            <person name="Wan A.T."/>
            <person name="Shi M."/>
            <person name="Liu X."/>
            <person name="Cao Q."/>
            <person name="Hui J.H.L."/>
            <person name="Sookrung N."/>
            <person name="Leung T.F."/>
            <person name="Tungtrongchitr A."/>
            <person name="Tsui S.K.W."/>
        </authorList>
    </citation>
    <scope>NUCLEOTIDE SEQUENCE [LARGE SCALE GENOMIC DNA]</scope>
    <source>
        <strain evidence="7">PWHHKU_190912</strain>
    </source>
</reference>